<feature type="domain" description="Caspase family p20" evidence="6">
    <location>
        <begin position="29"/>
        <end position="63"/>
    </location>
</feature>
<name>A0A9J6GSZ0_HAELO</name>
<feature type="region of interest" description="Disordered" evidence="5">
    <location>
        <begin position="1"/>
        <end position="24"/>
    </location>
</feature>
<keyword evidence="4" id="KW-0378">Hydrolase</keyword>
<dbReference type="GO" id="GO:0006915">
    <property type="term" value="P:apoptotic process"/>
    <property type="evidence" value="ECO:0007669"/>
    <property type="project" value="UniProtKB-KW"/>
</dbReference>
<dbReference type="Proteomes" id="UP000821853">
    <property type="component" value="Unassembled WGS sequence"/>
</dbReference>
<dbReference type="OrthoDB" id="6097640at2759"/>
<dbReference type="SUPFAM" id="SSF52129">
    <property type="entry name" value="Caspase-like"/>
    <property type="match status" value="1"/>
</dbReference>
<dbReference type="VEuPathDB" id="VectorBase:HLOH_047803"/>
<dbReference type="InterPro" id="IPR011600">
    <property type="entry name" value="Pept_C14_caspase"/>
</dbReference>
<keyword evidence="2" id="KW-0645">Protease</keyword>
<dbReference type="Pfam" id="PF00656">
    <property type="entry name" value="Peptidase_C14"/>
    <property type="match status" value="1"/>
</dbReference>
<keyword evidence="8" id="KW-1185">Reference proteome</keyword>
<dbReference type="PANTHER" id="PTHR47901:SF8">
    <property type="entry name" value="CASPASE-3"/>
    <property type="match status" value="1"/>
</dbReference>
<dbReference type="InterPro" id="IPR001309">
    <property type="entry name" value="Pept_C14_p20"/>
</dbReference>
<evidence type="ECO:0000256" key="5">
    <source>
        <dbReference type="SAM" id="MobiDB-lite"/>
    </source>
</evidence>
<dbReference type="InterPro" id="IPR002398">
    <property type="entry name" value="Pept_C14"/>
</dbReference>
<dbReference type="InterPro" id="IPR029030">
    <property type="entry name" value="Caspase-like_dom_sf"/>
</dbReference>
<reference evidence="7 8" key="1">
    <citation type="journal article" date="2020" name="Cell">
        <title>Large-Scale Comparative Analyses of Tick Genomes Elucidate Their Genetic Diversity and Vector Capacities.</title>
        <authorList>
            <consortium name="Tick Genome and Microbiome Consortium (TIGMIC)"/>
            <person name="Jia N."/>
            <person name="Wang J."/>
            <person name="Shi W."/>
            <person name="Du L."/>
            <person name="Sun Y."/>
            <person name="Zhan W."/>
            <person name="Jiang J.F."/>
            <person name="Wang Q."/>
            <person name="Zhang B."/>
            <person name="Ji P."/>
            <person name="Bell-Sakyi L."/>
            <person name="Cui X.M."/>
            <person name="Yuan T.T."/>
            <person name="Jiang B.G."/>
            <person name="Yang W.F."/>
            <person name="Lam T.T."/>
            <person name="Chang Q.C."/>
            <person name="Ding S.J."/>
            <person name="Wang X.J."/>
            <person name="Zhu J.G."/>
            <person name="Ruan X.D."/>
            <person name="Zhao L."/>
            <person name="Wei J.T."/>
            <person name="Ye R.Z."/>
            <person name="Que T.C."/>
            <person name="Du C.H."/>
            <person name="Zhou Y.H."/>
            <person name="Cheng J.X."/>
            <person name="Dai P.F."/>
            <person name="Guo W.B."/>
            <person name="Han X.H."/>
            <person name="Huang E.J."/>
            <person name="Li L.F."/>
            <person name="Wei W."/>
            <person name="Gao Y.C."/>
            <person name="Liu J.Z."/>
            <person name="Shao H.Z."/>
            <person name="Wang X."/>
            <person name="Wang C.C."/>
            <person name="Yang T.C."/>
            <person name="Huo Q.B."/>
            <person name="Li W."/>
            <person name="Chen H.Y."/>
            <person name="Chen S.E."/>
            <person name="Zhou L.G."/>
            <person name="Ni X.B."/>
            <person name="Tian J.H."/>
            <person name="Sheng Y."/>
            <person name="Liu T."/>
            <person name="Pan Y.S."/>
            <person name="Xia L.Y."/>
            <person name="Li J."/>
            <person name="Zhao F."/>
            <person name="Cao W.C."/>
        </authorList>
    </citation>
    <scope>NUCLEOTIDE SEQUENCE [LARGE SCALE GENOMIC DNA]</scope>
    <source>
        <strain evidence="7">HaeL-2018</strain>
    </source>
</reference>
<organism evidence="7 8">
    <name type="scientific">Haemaphysalis longicornis</name>
    <name type="common">Bush tick</name>
    <dbReference type="NCBI Taxonomy" id="44386"/>
    <lineage>
        <taxon>Eukaryota</taxon>
        <taxon>Metazoa</taxon>
        <taxon>Ecdysozoa</taxon>
        <taxon>Arthropoda</taxon>
        <taxon>Chelicerata</taxon>
        <taxon>Arachnida</taxon>
        <taxon>Acari</taxon>
        <taxon>Parasitiformes</taxon>
        <taxon>Ixodida</taxon>
        <taxon>Ixodoidea</taxon>
        <taxon>Ixodidae</taxon>
        <taxon>Haemaphysalinae</taxon>
        <taxon>Haemaphysalis</taxon>
    </lineage>
</organism>
<evidence type="ECO:0000256" key="3">
    <source>
        <dbReference type="ARBA" id="ARBA00022703"/>
    </source>
</evidence>
<dbReference type="OMA" id="KFCTIFE"/>
<evidence type="ECO:0000313" key="7">
    <source>
        <dbReference type="EMBL" id="KAH9378267.1"/>
    </source>
</evidence>
<accession>A0A9J6GSZ0</accession>
<dbReference type="GO" id="GO:0006508">
    <property type="term" value="P:proteolysis"/>
    <property type="evidence" value="ECO:0007669"/>
    <property type="project" value="UniProtKB-KW"/>
</dbReference>
<comment type="similarity">
    <text evidence="1">Belongs to the peptidase C14A family.</text>
</comment>
<evidence type="ECO:0000256" key="1">
    <source>
        <dbReference type="ARBA" id="ARBA00010134"/>
    </source>
</evidence>
<feature type="compositionally biased region" description="Basic residues" evidence="5">
    <location>
        <begin position="1"/>
        <end position="22"/>
    </location>
</feature>
<dbReference type="GO" id="GO:0004197">
    <property type="term" value="F:cysteine-type endopeptidase activity"/>
    <property type="evidence" value="ECO:0007669"/>
    <property type="project" value="InterPro"/>
</dbReference>
<evidence type="ECO:0000256" key="2">
    <source>
        <dbReference type="ARBA" id="ARBA00022670"/>
    </source>
</evidence>
<evidence type="ECO:0000313" key="8">
    <source>
        <dbReference type="Proteomes" id="UP000821853"/>
    </source>
</evidence>
<evidence type="ECO:0000259" key="6">
    <source>
        <dbReference type="PROSITE" id="PS50208"/>
    </source>
</evidence>
<dbReference type="EMBL" id="JABSTR010000008">
    <property type="protein sequence ID" value="KAH9378267.1"/>
    <property type="molecule type" value="Genomic_DNA"/>
</dbReference>
<proteinExistence type="inferred from homology"/>
<keyword evidence="3" id="KW-0053">Apoptosis</keyword>
<dbReference type="PRINTS" id="PR00376">
    <property type="entry name" value="IL1BCENZYME"/>
</dbReference>
<comment type="caution">
    <text evidence="7">The sequence shown here is derived from an EMBL/GenBank/DDBJ whole genome shotgun (WGS) entry which is preliminary data.</text>
</comment>
<gene>
    <name evidence="7" type="ORF">HPB48_015055</name>
</gene>
<sequence>MLSDRRRAKKNKSTNKPHKHQVYKMESNPRGLCIIINNIEFQGNLSRRVGAEVDASKMKDLFEKKFHFKVVQLQNTTTGGQCRSAAIVRAH</sequence>
<evidence type="ECO:0000256" key="4">
    <source>
        <dbReference type="ARBA" id="ARBA00022801"/>
    </source>
</evidence>
<dbReference type="InterPro" id="IPR015917">
    <property type="entry name" value="Pept_C14A"/>
</dbReference>
<dbReference type="PROSITE" id="PS50208">
    <property type="entry name" value="CASPASE_P20"/>
    <property type="match status" value="1"/>
</dbReference>
<dbReference type="PANTHER" id="PTHR47901">
    <property type="entry name" value="CASPASE RECRUITMENT DOMAIN-CONTAINING PROTEIN 18"/>
    <property type="match status" value="1"/>
</dbReference>
<dbReference type="Gene3D" id="3.40.50.1460">
    <property type="match status" value="1"/>
</dbReference>
<protein>
    <recommendedName>
        <fullName evidence="6">Caspase family p20 domain-containing protein</fullName>
    </recommendedName>
</protein>
<dbReference type="AlphaFoldDB" id="A0A9J6GSZ0"/>